<evidence type="ECO:0000256" key="4">
    <source>
        <dbReference type="ARBA" id="ARBA00023065"/>
    </source>
</evidence>
<dbReference type="GO" id="GO:0046933">
    <property type="term" value="F:proton-transporting ATP synthase activity, rotational mechanism"/>
    <property type="evidence" value="ECO:0007669"/>
    <property type="project" value="UniProtKB-UniRule"/>
</dbReference>
<dbReference type="PRINTS" id="PR00125">
    <property type="entry name" value="ATPASEDELTA"/>
</dbReference>
<dbReference type="InterPro" id="IPR026015">
    <property type="entry name" value="ATP_synth_OSCP/delta_N_sf"/>
</dbReference>
<name>A0A918MZ04_9BURK</name>
<evidence type="ECO:0000256" key="6">
    <source>
        <dbReference type="ARBA" id="ARBA00023196"/>
    </source>
</evidence>
<dbReference type="HAMAP" id="MF_01416">
    <property type="entry name" value="ATP_synth_delta_bact"/>
    <property type="match status" value="1"/>
</dbReference>
<dbReference type="SUPFAM" id="SSF47928">
    <property type="entry name" value="N-terminal domain of the delta subunit of the F1F0-ATP synthase"/>
    <property type="match status" value="1"/>
</dbReference>
<evidence type="ECO:0000256" key="5">
    <source>
        <dbReference type="ARBA" id="ARBA00023136"/>
    </source>
</evidence>
<evidence type="ECO:0000256" key="3">
    <source>
        <dbReference type="ARBA" id="ARBA00022781"/>
    </source>
</evidence>
<reference evidence="9" key="2">
    <citation type="submission" date="2020-09" db="EMBL/GenBank/DDBJ databases">
        <authorList>
            <person name="Sun Q."/>
            <person name="Kim S."/>
        </authorList>
    </citation>
    <scope>NUCLEOTIDE SEQUENCE</scope>
    <source>
        <strain evidence="9">KCTC 23732</strain>
    </source>
</reference>
<dbReference type="InterPro" id="IPR000711">
    <property type="entry name" value="ATPase_OSCP/dsu"/>
</dbReference>
<protein>
    <recommendedName>
        <fullName evidence="8">ATP synthase subunit delta</fullName>
    </recommendedName>
    <alternativeName>
        <fullName evidence="8">ATP synthase F(1) sector subunit delta</fullName>
    </alternativeName>
    <alternativeName>
        <fullName evidence="8">F-type ATPase subunit delta</fullName>
        <shortName evidence="8">F-ATPase subunit delta</shortName>
    </alternativeName>
</protein>
<keyword evidence="7 8" id="KW-0066">ATP synthesis</keyword>
<dbReference type="Proteomes" id="UP000608345">
    <property type="component" value="Unassembled WGS sequence"/>
</dbReference>
<dbReference type="NCBIfam" id="TIGR01145">
    <property type="entry name" value="ATP_synt_delta"/>
    <property type="match status" value="1"/>
</dbReference>
<dbReference type="Gene3D" id="1.10.520.20">
    <property type="entry name" value="N-terminal domain of the delta subunit of the F1F0-ATP synthase"/>
    <property type="match status" value="1"/>
</dbReference>
<evidence type="ECO:0000256" key="2">
    <source>
        <dbReference type="ARBA" id="ARBA00022448"/>
    </source>
</evidence>
<dbReference type="GO" id="GO:0045259">
    <property type="term" value="C:proton-transporting ATP synthase complex"/>
    <property type="evidence" value="ECO:0007669"/>
    <property type="project" value="UniProtKB-KW"/>
</dbReference>
<dbReference type="GO" id="GO:0005886">
    <property type="term" value="C:plasma membrane"/>
    <property type="evidence" value="ECO:0007669"/>
    <property type="project" value="UniProtKB-SubCell"/>
</dbReference>
<comment type="subcellular location">
    <subcellularLocation>
        <location evidence="8">Cell membrane</location>
        <topology evidence="8">Peripheral membrane protein</topology>
    </subcellularLocation>
    <subcellularLocation>
        <location evidence="1">Membrane</location>
    </subcellularLocation>
</comment>
<comment type="similarity">
    <text evidence="8">Belongs to the ATPase delta chain family.</text>
</comment>
<evidence type="ECO:0000256" key="8">
    <source>
        <dbReference type="HAMAP-Rule" id="MF_01416"/>
    </source>
</evidence>
<keyword evidence="4 8" id="KW-0406">Ion transport</keyword>
<proteinExistence type="inferred from homology"/>
<dbReference type="EMBL" id="BMYS01000006">
    <property type="protein sequence ID" value="GGW83512.1"/>
    <property type="molecule type" value="Genomic_DNA"/>
</dbReference>
<comment type="function">
    <text evidence="8">F(1)F(0) ATP synthase produces ATP from ADP in the presence of a proton or sodium gradient. F-type ATPases consist of two structural domains, F(1) containing the extramembraneous catalytic core and F(0) containing the membrane proton channel, linked together by a central stalk and a peripheral stalk. During catalysis, ATP synthesis in the catalytic domain of F(1) is coupled via a rotary mechanism of the central stalk subunits to proton translocation.</text>
</comment>
<keyword evidence="10" id="KW-1185">Reference proteome</keyword>
<keyword evidence="3 8" id="KW-0375">Hydrogen ion transport</keyword>
<keyword evidence="2 8" id="KW-0813">Transport</keyword>
<organism evidence="9 10">
    <name type="scientific">Advenella faeciporci</name>
    <dbReference type="NCBI Taxonomy" id="797535"/>
    <lineage>
        <taxon>Bacteria</taxon>
        <taxon>Pseudomonadati</taxon>
        <taxon>Pseudomonadota</taxon>
        <taxon>Betaproteobacteria</taxon>
        <taxon>Burkholderiales</taxon>
        <taxon>Alcaligenaceae</taxon>
    </lineage>
</organism>
<evidence type="ECO:0000313" key="10">
    <source>
        <dbReference type="Proteomes" id="UP000608345"/>
    </source>
</evidence>
<reference evidence="9" key="1">
    <citation type="journal article" date="2014" name="Int. J. Syst. Evol. Microbiol.">
        <title>Complete genome sequence of Corynebacterium casei LMG S-19264T (=DSM 44701T), isolated from a smear-ripened cheese.</title>
        <authorList>
            <consortium name="US DOE Joint Genome Institute (JGI-PGF)"/>
            <person name="Walter F."/>
            <person name="Albersmeier A."/>
            <person name="Kalinowski J."/>
            <person name="Ruckert C."/>
        </authorList>
    </citation>
    <scope>NUCLEOTIDE SEQUENCE</scope>
    <source>
        <strain evidence="9">KCTC 23732</strain>
    </source>
</reference>
<comment type="caution">
    <text evidence="9">The sequence shown here is derived from an EMBL/GenBank/DDBJ whole genome shotgun (WGS) entry which is preliminary data.</text>
</comment>
<keyword evidence="6 8" id="KW-0139">CF(1)</keyword>
<dbReference type="Pfam" id="PF00213">
    <property type="entry name" value="OSCP"/>
    <property type="match status" value="1"/>
</dbReference>
<evidence type="ECO:0000313" key="9">
    <source>
        <dbReference type="EMBL" id="GGW83512.1"/>
    </source>
</evidence>
<dbReference type="NCBIfam" id="NF004402">
    <property type="entry name" value="PRK05758.2-2"/>
    <property type="match status" value="1"/>
</dbReference>
<accession>A0A918MZ04</accession>
<gene>
    <name evidence="8 9" type="primary">atpH</name>
    <name evidence="9" type="ORF">GCM10011450_11910</name>
</gene>
<keyword evidence="5 8" id="KW-0472">Membrane</keyword>
<comment type="function">
    <text evidence="8">This protein is part of the stalk that links CF(0) to CF(1). It either transmits conformational changes from CF(0) to CF(1) or is implicated in proton conduction.</text>
</comment>
<keyword evidence="8" id="KW-1003">Cell membrane</keyword>
<dbReference type="PANTHER" id="PTHR11910">
    <property type="entry name" value="ATP SYNTHASE DELTA CHAIN"/>
    <property type="match status" value="1"/>
</dbReference>
<dbReference type="AlphaFoldDB" id="A0A918MZ04"/>
<sequence length="180" mass="19494">MAELSTIARPYAEALFAAAKNDQAGLAAWSEAVSELAQISSVSDVREAMSDPRLSKDQRKKLFPGLARSPLSKGMQNFIELLVDNDRLLLLPEIAAQFEELKNRHEGSASAEITSAFELSDAQIQELLTGLEKKFGCKLKPVVTVDKSLIGGIRVTVGDQVLDTSVQAQLARLRDTLVAA</sequence>
<dbReference type="RefSeq" id="WP_189384542.1">
    <property type="nucleotide sequence ID" value="NZ_BAABFY010000054.1"/>
</dbReference>
<evidence type="ECO:0000256" key="1">
    <source>
        <dbReference type="ARBA" id="ARBA00004370"/>
    </source>
</evidence>
<evidence type="ECO:0000256" key="7">
    <source>
        <dbReference type="ARBA" id="ARBA00023310"/>
    </source>
</evidence>